<proteinExistence type="predicted"/>
<evidence type="ECO:0000256" key="1">
    <source>
        <dbReference type="SAM" id="Phobius"/>
    </source>
</evidence>
<keyword evidence="1" id="KW-0812">Transmembrane</keyword>
<feature type="transmembrane region" description="Helical" evidence="1">
    <location>
        <begin position="30"/>
        <end position="52"/>
    </location>
</feature>
<keyword evidence="1" id="KW-0472">Membrane</keyword>
<dbReference type="AlphaFoldDB" id="A0A0H5Q3C1"/>
<protein>
    <submittedName>
        <fullName evidence="2">Uncharacterized protein</fullName>
    </submittedName>
</protein>
<organism evidence="2">
    <name type="scientific">uncultured prokaryote</name>
    <dbReference type="NCBI Taxonomy" id="198431"/>
    <lineage>
        <taxon>unclassified sequences</taxon>
        <taxon>environmental samples</taxon>
    </lineage>
</organism>
<accession>A0A0H5Q3C1</accession>
<dbReference type="EMBL" id="LN853418">
    <property type="protein sequence ID" value="CRY95895.1"/>
    <property type="molecule type" value="Genomic_DNA"/>
</dbReference>
<evidence type="ECO:0000313" key="2">
    <source>
        <dbReference type="EMBL" id="CRY95895.1"/>
    </source>
</evidence>
<reference evidence="2" key="1">
    <citation type="submission" date="2015-06" db="EMBL/GenBank/DDBJ databases">
        <authorList>
            <person name="Joergensen T."/>
        </authorList>
    </citation>
    <scope>NUCLEOTIDE SEQUENCE</scope>
    <source>
        <strain evidence="2">RGFK0811</strain>
    </source>
</reference>
<keyword evidence="1" id="KW-1133">Transmembrane helix</keyword>
<reference evidence="2" key="2">
    <citation type="submission" date="2015-07" db="EMBL/GenBank/DDBJ databases">
        <title>Plasmids, circular viruses and viroids from rat gut.</title>
        <authorList>
            <person name="Jorgensen T.J."/>
            <person name="Hansen M.A."/>
            <person name="Xu Z."/>
            <person name="Tabak M.A."/>
            <person name="Sorensen S.J."/>
            <person name="Hansen L.H."/>
        </authorList>
    </citation>
    <scope>NUCLEOTIDE SEQUENCE</scope>
    <source>
        <strain evidence="2">RGFK0811</strain>
    </source>
</reference>
<sequence>MSWPAFVDRHRYSRAGKFCRRLWRRLTAGYGRLSWILAAAVVLLMVTVGSLLTTTPDDPVRAHQPCGESYWEGLGRDGTPCP</sequence>
<name>A0A0H5Q3C1_9ZZZZ</name>